<dbReference type="EMBL" id="LVZM01001082">
    <property type="protein sequence ID" value="OUC49370.1"/>
    <property type="molecule type" value="Genomic_DNA"/>
</dbReference>
<evidence type="ECO:0000313" key="1">
    <source>
        <dbReference type="EMBL" id="OUC49370.1"/>
    </source>
</evidence>
<comment type="caution">
    <text evidence="1">The sequence shown here is derived from an EMBL/GenBank/DDBJ whole genome shotgun (WGS) entry which is preliminary data.</text>
</comment>
<dbReference type="Gene3D" id="2.60.40.10">
    <property type="entry name" value="Immunoglobulins"/>
    <property type="match status" value="1"/>
</dbReference>
<accession>A0A1Y3EX61</accession>
<evidence type="ECO:0000313" key="2">
    <source>
        <dbReference type="Proteomes" id="UP000243006"/>
    </source>
</evidence>
<dbReference type="InterPro" id="IPR013783">
    <property type="entry name" value="Ig-like_fold"/>
</dbReference>
<gene>
    <name evidence="1" type="ORF">D917_05454</name>
</gene>
<proteinExistence type="predicted"/>
<reference evidence="1 2" key="1">
    <citation type="submission" date="2015-04" db="EMBL/GenBank/DDBJ databases">
        <title>Draft genome of the roundworm Trichinella nativa.</title>
        <authorList>
            <person name="Mitreva M."/>
        </authorList>
    </citation>
    <scope>NUCLEOTIDE SEQUENCE [LARGE SCALE GENOMIC DNA]</scope>
    <source>
        <strain evidence="1 2">ISS45</strain>
    </source>
</reference>
<sequence>MSYFPKSEPEIIDVELGDPLEKSCVPPPSVPPARVFWIFKGDDGSKFQTINSSSVAVNDHVIFFSKNSEKYLGTIFIQYANYTDQLK</sequence>
<feature type="non-terminal residue" evidence="1">
    <location>
        <position position="87"/>
    </location>
</feature>
<dbReference type="AlphaFoldDB" id="A0A1Y3EX61"/>
<dbReference type="Proteomes" id="UP000243006">
    <property type="component" value="Unassembled WGS sequence"/>
</dbReference>
<organism evidence="1 2">
    <name type="scientific">Trichinella nativa</name>
    <dbReference type="NCBI Taxonomy" id="6335"/>
    <lineage>
        <taxon>Eukaryota</taxon>
        <taxon>Metazoa</taxon>
        <taxon>Ecdysozoa</taxon>
        <taxon>Nematoda</taxon>
        <taxon>Enoplea</taxon>
        <taxon>Dorylaimia</taxon>
        <taxon>Trichinellida</taxon>
        <taxon>Trichinellidae</taxon>
        <taxon>Trichinella</taxon>
    </lineage>
</organism>
<name>A0A1Y3EX61_9BILA</name>
<protein>
    <submittedName>
        <fullName evidence="1">Uncharacterized protein</fullName>
    </submittedName>
</protein>